<dbReference type="NCBIfam" id="TIGR01428">
    <property type="entry name" value="HAD_type_II"/>
    <property type="match status" value="1"/>
</dbReference>
<evidence type="ECO:0000313" key="2">
    <source>
        <dbReference type="EMBL" id="KAF7552277.1"/>
    </source>
</evidence>
<dbReference type="PANTHER" id="PTHR43316:SF9">
    <property type="entry name" value="ACID DEHALOGENASE, PUTATIVE (AFU_ORTHOLOGUE AFUA_6G14460)-RELATED"/>
    <property type="match status" value="1"/>
</dbReference>
<dbReference type="AlphaFoldDB" id="A0A9P5LIX7"/>
<keyword evidence="1" id="KW-0378">Hydrolase</keyword>
<accession>A0A9P5LIX7</accession>
<reference evidence="2" key="1">
    <citation type="submission" date="2020-03" db="EMBL/GenBank/DDBJ databases">
        <title>Draft Genome Sequence of Cylindrodendrum hubeiense.</title>
        <authorList>
            <person name="Buettner E."/>
            <person name="Kellner H."/>
        </authorList>
    </citation>
    <scope>NUCLEOTIDE SEQUENCE</scope>
    <source>
        <strain evidence="2">IHI 201604</strain>
    </source>
</reference>
<dbReference type="OrthoDB" id="444127at2759"/>
<dbReference type="Proteomes" id="UP000722485">
    <property type="component" value="Unassembled WGS sequence"/>
</dbReference>
<dbReference type="Gene3D" id="1.10.150.750">
    <property type="match status" value="1"/>
</dbReference>
<dbReference type="InterPro" id="IPR051540">
    <property type="entry name" value="S-2-haloacid_dehalogenase"/>
</dbReference>
<dbReference type="SUPFAM" id="SSF56784">
    <property type="entry name" value="HAD-like"/>
    <property type="match status" value="1"/>
</dbReference>
<keyword evidence="3" id="KW-1185">Reference proteome</keyword>
<dbReference type="Pfam" id="PF00702">
    <property type="entry name" value="Hydrolase"/>
    <property type="match status" value="1"/>
</dbReference>
<dbReference type="InterPro" id="IPR023214">
    <property type="entry name" value="HAD_sf"/>
</dbReference>
<gene>
    <name evidence="2" type="ORF">G7Z17_g4439</name>
</gene>
<organism evidence="2 3">
    <name type="scientific">Cylindrodendrum hubeiense</name>
    <dbReference type="NCBI Taxonomy" id="595255"/>
    <lineage>
        <taxon>Eukaryota</taxon>
        <taxon>Fungi</taxon>
        <taxon>Dikarya</taxon>
        <taxon>Ascomycota</taxon>
        <taxon>Pezizomycotina</taxon>
        <taxon>Sordariomycetes</taxon>
        <taxon>Hypocreomycetidae</taxon>
        <taxon>Hypocreales</taxon>
        <taxon>Nectriaceae</taxon>
        <taxon>Cylindrodendrum</taxon>
    </lineage>
</organism>
<dbReference type="InterPro" id="IPR006439">
    <property type="entry name" value="HAD-SF_hydro_IA"/>
</dbReference>
<evidence type="ECO:0000313" key="3">
    <source>
        <dbReference type="Proteomes" id="UP000722485"/>
    </source>
</evidence>
<dbReference type="PRINTS" id="PR00413">
    <property type="entry name" value="HADHALOGNASE"/>
</dbReference>
<dbReference type="InterPro" id="IPR006328">
    <property type="entry name" value="2-HAD"/>
</dbReference>
<comment type="caution">
    <text evidence="2">The sequence shown here is derived from an EMBL/GenBank/DDBJ whole genome shotgun (WGS) entry which is preliminary data.</text>
</comment>
<proteinExistence type="predicted"/>
<evidence type="ECO:0008006" key="4">
    <source>
        <dbReference type="Google" id="ProtNLM"/>
    </source>
</evidence>
<dbReference type="GO" id="GO:0016791">
    <property type="term" value="F:phosphatase activity"/>
    <property type="evidence" value="ECO:0007669"/>
    <property type="project" value="UniProtKB-ARBA"/>
</dbReference>
<evidence type="ECO:0000256" key="1">
    <source>
        <dbReference type="ARBA" id="ARBA00022801"/>
    </source>
</evidence>
<dbReference type="InterPro" id="IPR036412">
    <property type="entry name" value="HAD-like_sf"/>
</dbReference>
<dbReference type="PANTHER" id="PTHR43316">
    <property type="entry name" value="HYDROLASE, HALOACID DELAHOGENASE-RELATED"/>
    <property type="match status" value="1"/>
</dbReference>
<sequence>MATTRPLTSFKCLTFDCYGTLVDWEGGIYTALGPLTQQLTAGHPLYNDRPATLKAFIQHETSVQIAHPTELYSKILAAAYTNFAAELGVSTNEEDAARFGGGVGEWPVFPDTIDALQRLKKHFKLVILSNVDKDSFSRTLAKQFVGIEFDAIYMAEEIGSYKPDLRNFEYLIAHCDKDLGVKKEDIIHTAQSLFHDQVPATTIGLTCAWIERGEDVESVMGGNLEKLGDKVKLSWRYKNMGAFADAFDQLA</sequence>
<dbReference type="Gene3D" id="3.40.50.1000">
    <property type="entry name" value="HAD superfamily/HAD-like"/>
    <property type="match status" value="1"/>
</dbReference>
<dbReference type="EMBL" id="JAANBB010000063">
    <property type="protein sequence ID" value="KAF7552277.1"/>
    <property type="molecule type" value="Genomic_DNA"/>
</dbReference>
<protein>
    <recommendedName>
        <fullName evidence="4">Haloacid dehalogenase</fullName>
    </recommendedName>
</protein>
<name>A0A9P5LIX7_9HYPO</name>
<dbReference type="GO" id="GO:0019120">
    <property type="term" value="F:hydrolase activity, acting on acid halide bonds, in C-halide compounds"/>
    <property type="evidence" value="ECO:0007669"/>
    <property type="project" value="InterPro"/>
</dbReference>